<sequence>MFCLYLMNLMYKCLHFLKLPIALSFQLGEMTNKLDETLVLSVYP</sequence>
<proteinExistence type="predicted"/>
<dbReference type="EMBL" id="GGEC01085139">
    <property type="protein sequence ID" value="MBX65623.1"/>
    <property type="molecule type" value="Transcribed_RNA"/>
</dbReference>
<evidence type="ECO:0000313" key="1">
    <source>
        <dbReference type="EMBL" id="MBX65623.1"/>
    </source>
</evidence>
<protein>
    <submittedName>
        <fullName evidence="1">Uncharacterized protein</fullName>
    </submittedName>
</protein>
<name>A0A2P2QF38_RHIMU</name>
<dbReference type="AlphaFoldDB" id="A0A2P2QF38"/>
<accession>A0A2P2QF38</accession>
<organism evidence="1">
    <name type="scientific">Rhizophora mucronata</name>
    <name type="common">Asiatic mangrove</name>
    <dbReference type="NCBI Taxonomy" id="61149"/>
    <lineage>
        <taxon>Eukaryota</taxon>
        <taxon>Viridiplantae</taxon>
        <taxon>Streptophyta</taxon>
        <taxon>Embryophyta</taxon>
        <taxon>Tracheophyta</taxon>
        <taxon>Spermatophyta</taxon>
        <taxon>Magnoliopsida</taxon>
        <taxon>eudicotyledons</taxon>
        <taxon>Gunneridae</taxon>
        <taxon>Pentapetalae</taxon>
        <taxon>rosids</taxon>
        <taxon>fabids</taxon>
        <taxon>Malpighiales</taxon>
        <taxon>Rhizophoraceae</taxon>
        <taxon>Rhizophora</taxon>
    </lineage>
</organism>
<reference evidence="1" key="1">
    <citation type="submission" date="2018-02" db="EMBL/GenBank/DDBJ databases">
        <title>Rhizophora mucronata_Transcriptome.</title>
        <authorList>
            <person name="Meera S.P."/>
            <person name="Sreeshan A."/>
            <person name="Augustine A."/>
        </authorList>
    </citation>
    <scope>NUCLEOTIDE SEQUENCE</scope>
    <source>
        <tissue evidence="1">Leaf</tissue>
    </source>
</reference>